<proteinExistence type="predicted"/>
<gene>
    <name evidence="1" type="ORF">H6G05_12450</name>
</gene>
<dbReference type="Proteomes" id="UP000618445">
    <property type="component" value="Unassembled WGS sequence"/>
</dbReference>
<dbReference type="EMBL" id="JACJQY010000018">
    <property type="protein sequence ID" value="MBD2317652.1"/>
    <property type="molecule type" value="Genomic_DNA"/>
</dbReference>
<dbReference type="RefSeq" id="WP_190578482.1">
    <property type="nucleotide sequence ID" value="NZ_CAWPQU010000010.1"/>
</dbReference>
<reference evidence="1 2" key="1">
    <citation type="journal article" date="2020" name="ISME J.">
        <title>Comparative genomics reveals insights into cyanobacterial evolution and habitat adaptation.</title>
        <authorList>
            <person name="Chen M.Y."/>
            <person name="Teng W.K."/>
            <person name="Zhao L."/>
            <person name="Hu C.X."/>
            <person name="Zhou Y.K."/>
            <person name="Han B.P."/>
            <person name="Song L.R."/>
            <person name="Shu W.S."/>
        </authorList>
    </citation>
    <scope>NUCLEOTIDE SEQUENCE [LARGE SCALE GENOMIC DNA]</scope>
    <source>
        <strain evidence="1 2">FACHB-1050</strain>
    </source>
</reference>
<keyword evidence="2" id="KW-1185">Reference proteome</keyword>
<sequence>MDKLPILLVAIIFSLLVFEDKAIAQAADVPKPNLSGDFSSIFLQGNRGFYAVPKWLVIESVESERNGGTINCRYSPNGEIRSRIPRGSILTAVFNKTAKGRVPNPHTDADDAIILDSSGFPWLRVIGTREELAYPVKPLTFDDLGVCYVRANLKYIAPINPDAINFYYQKVSRSYCASKPLYCLPSISHWLSLR</sequence>
<name>A0ABR8CA59_9CYAN</name>
<evidence type="ECO:0000313" key="1">
    <source>
        <dbReference type="EMBL" id="MBD2317652.1"/>
    </source>
</evidence>
<comment type="caution">
    <text evidence="1">The sequence shown here is derived from an EMBL/GenBank/DDBJ whole genome shotgun (WGS) entry which is preliminary data.</text>
</comment>
<organism evidence="1 2">
    <name type="scientific">Phormidium tenue FACHB-1050</name>
    <dbReference type="NCBI Taxonomy" id="2692857"/>
    <lineage>
        <taxon>Bacteria</taxon>
        <taxon>Bacillati</taxon>
        <taxon>Cyanobacteriota</taxon>
        <taxon>Cyanophyceae</taxon>
        <taxon>Oscillatoriophycideae</taxon>
        <taxon>Oscillatoriales</taxon>
        <taxon>Oscillatoriaceae</taxon>
        <taxon>Phormidium</taxon>
    </lineage>
</organism>
<protein>
    <submittedName>
        <fullName evidence="1">Uncharacterized protein</fullName>
    </submittedName>
</protein>
<evidence type="ECO:0000313" key="2">
    <source>
        <dbReference type="Proteomes" id="UP000618445"/>
    </source>
</evidence>
<accession>A0ABR8CA59</accession>